<dbReference type="PANTHER" id="PTHR11487:SF0">
    <property type="entry name" value="S-ACYL FATTY ACID SYNTHASE THIOESTERASE, MEDIUM CHAIN"/>
    <property type="match status" value="1"/>
</dbReference>
<dbReference type="SUPFAM" id="SSF53474">
    <property type="entry name" value="alpha/beta-Hydrolases"/>
    <property type="match status" value="1"/>
</dbReference>
<dbReference type="GO" id="GO:0008610">
    <property type="term" value="P:lipid biosynthetic process"/>
    <property type="evidence" value="ECO:0007669"/>
    <property type="project" value="TreeGrafter"/>
</dbReference>
<feature type="domain" description="Thioesterase" evidence="2">
    <location>
        <begin position="26"/>
        <end position="243"/>
    </location>
</feature>
<evidence type="ECO:0000259" key="2">
    <source>
        <dbReference type="Pfam" id="PF00975"/>
    </source>
</evidence>
<dbReference type="InterPro" id="IPR012223">
    <property type="entry name" value="TEII"/>
</dbReference>
<proteinExistence type="inferred from homology"/>
<dbReference type="InterPro" id="IPR001031">
    <property type="entry name" value="Thioesterase"/>
</dbReference>
<accession>A0A109W3Z6</accession>
<comment type="similarity">
    <text evidence="1">Belongs to the thioesterase family.</text>
</comment>
<evidence type="ECO:0000313" key="3">
    <source>
        <dbReference type="EMBL" id="AMD89569.1"/>
    </source>
</evidence>
<dbReference type="Gene3D" id="3.40.50.1820">
    <property type="entry name" value="alpha/beta hydrolase"/>
    <property type="match status" value="1"/>
</dbReference>
<dbReference type="KEGG" id="dfi:AXF13_05260"/>
<organism evidence="3 4">
    <name type="scientific">Desulfovibrio fairfieldensis</name>
    <dbReference type="NCBI Taxonomy" id="44742"/>
    <lineage>
        <taxon>Bacteria</taxon>
        <taxon>Pseudomonadati</taxon>
        <taxon>Thermodesulfobacteriota</taxon>
        <taxon>Desulfovibrionia</taxon>
        <taxon>Desulfovibrionales</taxon>
        <taxon>Desulfovibrionaceae</taxon>
        <taxon>Desulfovibrio</taxon>
    </lineage>
</organism>
<dbReference type="PANTHER" id="PTHR11487">
    <property type="entry name" value="THIOESTERASE"/>
    <property type="match status" value="1"/>
</dbReference>
<dbReference type="Proteomes" id="UP000069241">
    <property type="component" value="Chromosome"/>
</dbReference>
<dbReference type="AlphaFoldDB" id="A0A109W3Z6"/>
<dbReference type="InterPro" id="IPR029058">
    <property type="entry name" value="AB_hydrolase_fold"/>
</dbReference>
<protein>
    <submittedName>
        <fullName evidence="3">Thioesterase</fullName>
    </submittedName>
</protein>
<dbReference type="EMBL" id="CP014229">
    <property type="protein sequence ID" value="AMD89569.1"/>
    <property type="molecule type" value="Genomic_DNA"/>
</dbReference>
<gene>
    <name evidence="3" type="ORF">AXF13_05260</name>
</gene>
<evidence type="ECO:0000313" key="4">
    <source>
        <dbReference type="Proteomes" id="UP000069241"/>
    </source>
</evidence>
<keyword evidence="4" id="KW-1185">Reference proteome</keyword>
<name>A0A109W3Z6_9BACT</name>
<reference evidence="4" key="1">
    <citation type="submission" date="2016-02" db="EMBL/GenBank/DDBJ databases">
        <authorList>
            <person name="Holder M.E."/>
            <person name="Ajami N.J."/>
            <person name="Petrosino J.F."/>
        </authorList>
    </citation>
    <scope>NUCLEOTIDE SEQUENCE [LARGE SCALE GENOMIC DNA]</scope>
    <source>
        <strain evidence="4">CCUG 45958</strain>
    </source>
</reference>
<evidence type="ECO:0000256" key="1">
    <source>
        <dbReference type="ARBA" id="ARBA00007169"/>
    </source>
</evidence>
<dbReference type="STRING" id="44742.AXF13_05260"/>
<dbReference type="RefSeq" id="WP_062251928.1">
    <property type="nucleotide sequence ID" value="NZ_CP014229.1"/>
</dbReference>
<dbReference type="Pfam" id="PF00975">
    <property type="entry name" value="Thioesterase"/>
    <property type="match status" value="1"/>
</dbReference>
<sequence length="265" mass="29308">MPDQYSFPAEIAAWLPDVPLGRPLFPPLFCFAHAGGSADIYRQWQKALSGSATIYPMELPGRGRRMAEPFCPSVALAARRAAQCVAACVPDSRYFIFGHSLGSIIALETVREIESLGIPTPALLFVSGRYPPHVMQNHKQALFRAPTPSLLDELRRLGGTPEDILQNRDFLDVLLPVVRDDFRLVETHTSAASPPVSCPICVCCGDRDQDSPLPLLEEWAKLTTGGCTIHLFPGEHFYLYDTKNDMPDFLARRIMGTAAQDLTLR</sequence>